<proteinExistence type="predicted"/>
<keyword evidence="1" id="KW-0472">Membrane</keyword>
<evidence type="ECO:0008006" key="6">
    <source>
        <dbReference type="Google" id="ProtNLM"/>
    </source>
</evidence>
<name>A0A3A8GCF7_9GAMM</name>
<dbReference type="EMBL" id="RAXZ01000018">
    <property type="protein sequence ID" value="RKG50663.1"/>
    <property type="molecule type" value="Genomic_DNA"/>
</dbReference>
<evidence type="ECO:0000313" key="4">
    <source>
        <dbReference type="Proteomes" id="UP000273105"/>
    </source>
</evidence>
<keyword evidence="1" id="KW-1133">Transmembrane helix</keyword>
<evidence type="ECO:0000256" key="1">
    <source>
        <dbReference type="SAM" id="Phobius"/>
    </source>
</evidence>
<dbReference type="EMBL" id="RCHE01000006">
    <property type="protein sequence ID" value="RLL48884.1"/>
    <property type="molecule type" value="Genomic_DNA"/>
</dbReference>
<gene>
    <name evidence="2" type="ORF">D7V64_12365</name>
    <name evidence="3" type="ORF">D9K79_04135</name>
</gene>
<feature type="transmembrane region" description="Helical" evidence="1">
    <location>
        <begin position="26"/>
        <end position="43"/>
    </location>
</feature>
<dbReference type="Proteomes" id="UP000281084">
    <property type="component" value="Unassembled WGS sequence"/>
</dbReference>
<comment type="caution">
    <text evidence="2">The sequence shown here is derived from an EMBL/GenBank/DDBJ whole genome shotgun (WGS) entry which is preliminary data.</text>
</comment>
<dbReference type="AlphaFoldDB" id="A0A3A8GCF7"/>
<sequence length="160" mass="18741">MYFWNVKQLIHDLKTHQVKQSQFKNYYIASSILILVSFFFVAITPEQPVRLNLATFVVNLGLLISWTNAIFKANGGEQGQQFLNRFFALYLPIVLKTLVIFVVAVILIELIWTNYSEGWSEPELEKINEYKDVAIDPIFSCVVYWRIYRAMLKIQEPLEN</sequence>
<dbReference type="Proteomes" id="UP000273105">
    <property type="component" value="Unassembled WGS sequence"/>
</dbReference>
<keyword evidence="4" id="KW-1185">Reference proteome</keyword>
<protein>
    <recommendedName>
        <fullName evidence="6">DUF805 domain-containing protein</fullName>
    </recommendedName>
</protein>
<keyword evidence="1" id="KW-0812">Transmembrane</keyword>
<organism evidence="2 5">
    <name type="scientific">Acinetobacter cumulans</name>
    <dbReference type="NCBI Taxonomy" id="2136182"/>
    <lineage>
        <taxon>Bacteria</taxon>
        <taxon>Pseudomonadati</taxon>
        <taxon>Pseudomonadota</taxon>
        <taxon>Gammaproteobacteria</taxon>
        <taxon>Moraxellales</taxon>
        <taxon>Moraxellaceae</taxon>
        <taxon>Acinetobacter</taxon>
    </lineage>
</organism>
<dbReference type="RefSeq" id="WP_106985784.1">
    <property type="nucleotide sequence ID" value="NZ_CP035934.2"/>
</dbReference>
<accession>A0A3A8GCF7</accession>
<feature type="transmembrane region" description="Helical" evidence="1">
    <location>
        <begin position="87"/>
        <end position="112"/>
    </location>
</feature>
<evidence type="ECO:0000313" key="3">
    <source>
        <dbReference type="EMBL" id="RLL48884.1"/>
    </source>
</evidence>
<reference evidence="3 4" key="1">
    <citation type="submission" date="2018-09" db="EMBL/GenBank/DDBJ databases">
        <title>The draft genome of Acinetobacter sp. strains.</title>
        <authorList>
            <person name="Qin J."/>
            <person name="Feng Y."/>
            <person name="Zong Z."/>
        </authorList>
    </citation>
    <scope>NUCLEOTIDE SEQUENCE [LARGE SCALE GENOMIC DNA]</scope>
    <source>
        <strain evidence="3 4">WCHAc060001</strain>
    </source>
</reference>
<evidence type="ECO:0000313" key="5">
    <source>
        <dbReference type="Proteomes" id="UP000281084"/>
    </source>
</evidence>
<evidence type="ECO:0000313" key="2">
    <source>
        <dbReference type="EMBL" id="RKG50663.1"/>
    </source>
</evidence>
<reference evidence="2 5" key="2">
    <citation type="submission" date="2018-09" db="EMBL/GenBank/DDBJ databases">
        <title>The draft genome of Acinetobacter spp. strains.</title>
        <authorList>
            <person name="Qin J."/>
            <person name="Feng Y."/>
            <person name="Zong Z."/>
        </authorList>
    </citation>
    <scope>NUCLEOTIDE SEQUENCE [LARGE SCALE GENOMIC DNA]</scope>
    <source>
        <strain evidence="2 5">WCHAc060002</strain>
    </source>
</reference>
<feature type="transmembrane region" description="Helical" evidence="1">
    <location>
        <begin position="49"/>
        <end position="66"/>
    </location>
</feature>